<keyword evidence="1" id="KW-1133">Transmembrane helix</keyword>
<organism evidence="2 3">
    <name type="scientific">Providencia stuartii</name>
    <dbReference type="NCBI Taxonomy" id="588"/>
    <lineage>
        <taxon>Bacteria</taxon>
        <taxon>Pseudomonadati</taxon>
        <taxon>Pseudomonadota</taxon>
        <taxon>Gammaproteobacteria</taxon>
        <taxon>Enterobacterales</taxon>
        <taxon>Morganellaceae</taxon>
        <taxon>Providencia</taxon>
    </lineage>
</organism>
<proteinExistence type="predicted"/>
<comment type="caution">
    <text evidence="2">The sequence shown here is derived from an EMBL/GenBank/DDBJ whole genome shotgun (WGS) entry which is preliminary data.</text>
</comment>
<keyword evidence="3" id="KW-1185">Reference proteome</keyword>
<dbReference type="RefSeq" id="WP_070924857.1">
    <property type="nucleotide sequence ID" value="NZ_VAUE01000007.1"/>
</dbReference>
<name>A0A1S1HX04_PROST</name>
<feature type="transmembrane region" description="Helical" evidence="1">
    <location>
        <begin position="44"/>
        <end position="67"/>
    </location>
</feature>
<evidence type="ECO:0000313" key="2">
    <source>
        <dbReference type="EMBL" id="OHT25896.1"/>
    </source>
</evidence>
<dbReference type="EMBL" id="LVIE01000001">
    <property type="protein sequence ID" value="OHT25896.1"/>
    <property type="molecule type" value="Genomic_DNA"/>
</dbReference>
<dbReference type="Proteomes" id="UP000179588">
    <property type="component" value="Unassembled WGS sequence"/>
</dbReference>
<reference evidence="2 3" key="1">
    <citation type="submission" date="2016-03" db="EMBL/GenBank/DDBJ databases">
        <title>Genome sequence of Providencia stuartii strain, isolated from the salivary glands of larval Lucilia sericata.</title>
        <authorList>
            <person name="Yuan Y."/>
            <person name="Zhang Y."/>
            <person name="Fu S."/>
            <person name="Crippen T.L."/>
            <person name="Visi D."/>
            <person name="Benbow M.E."/>
            <person name="Allen M."/>
            <person name="Tomberlin J.K."/>
            <person name="Sze S.-H."/>
            <person name="Tarone A.M."/>
        </authorList>
    </citation>
    <scope>NUCLEOTIDE SEQUENCE [LARGE SCALE GENOMIC DNA]</scope>
    <source>
        <strain evidence="2 3">Crippen</strain>
    </source>
</reference>
<evidence type="ECO:0000256" key="1">
    <source>
        <dbReference type="SAM" id="Phobius"/>
    </source>
</evidence>
<protein>
    <submittedName>
        <fullName evidence="2">Uncharacterized protein</fullName>
    </submittedName>
</protein>
<dbReference type="AlphaFoldDB" id="A0A1S1HX04"/>
<keyword evidence="1" id="KW-0812">Transmembrane</keyword>
<dbReference type="OrthoDB" id="6631651at2"/>
<evidence type="ECO:0000313" key="3">
    <source>
        <dbReference type="Proteomes" id="UP000179588"/>
    </source>
</evidence>
<sequence length="194" mass="22637">MKSRYQIQFSASRLEAEKIRKLIQQPATTIIDKEKMPYRLFTKLWNLFSIASIVLGGALLIIGYEAYSKLDEFSGLKNIGFLCFCGLLISLICLYITFRIEQGYIRKNEEKEQSNPDRLVKVKINRKYIDSITKETLVRMFWSNIEECYIEEEYMFIFAFGGEGTVIPARVLSEGEFKELHQFVMEQIASHKSK</sequence>
<feature type="transmembrane region" description="Helical" evidence="1">
    <location>
        <begin position="79"/>
        <end position="98"/>
    </location>
</feature>
<gene>
    <name evidence="2" type="ORF">A3Q29_00645</name>
</gene>
<accession>A0A1S1HX04</accession>
<keyword evidence="1" id="KW-0472">Membrane</keyword>